<dbReference type="InterPro" id="IPR001789">
    <property type="entry name" value="Sig_transdc_resp-reg_receiver"/>
</dbReference>
<sequence>MANKHILIVEDEASIADNISYALKAEGFASTWVSLGQEALDFLADKPADLVILDVGLPDISGFEVCKNIRQHSDVPIIFLTARGEEIDRVVGLEIGGDDYVVKPFSPRELVARVKVILKRHYARPGQEASAPGFTVDEEKRQITYCSSKLELTAYEYGILKLLLSQPERVFTREQLMNAVWSTPEESFDRAVDTHIKTIRAKLRAIEPDDNSLVTHRGVGYSIQPGQVRY</sequence>
<proteinExistence type="predicted"/>
<dbReference type="PROSITE" id="PS50110">
    <property type="entry name" value="RESPONSE_REGULATORY"/>
    <property type="match status" value="1"/>
</dbReference>
<dbReference type="PANTHER" id="PTHR48111:SF6">
    <property type="entry name" value="TRANSCRIPTIONAL REGULATORY PROTEIN CREB"/>
    <property type="match status" value="1"/>
</dbReference>
<evidence type="ECO:0000256" key="2">
    <source>
        <dbReference type="ARBA" id="ARBA00022490"/>
    </source>
</evidence>
<evidence type="ECO:0000259" key="11">
    <source>
        <dbReference type="PROSITE" id="PS51755"/>
    </source>
</evidence>
<dbReference type="PANTHER" id="PTHR48111">
    <property type="entry name" value="REGULATOR OF RPOS"/>
    <property type="match status" value="1"/>
</dbReference>
<evidence type="ECO:0000256" key="3">
    <source>
        <dbReference type="ARBA" id="ARBA00022553"/>
    </source>
</evidence>
<keyword evidence="2" id="KW-0963">Cytoplasm</keyword>
<dbReference type="GO" id="GO:0042802">
    <property type="term" value="F:identical protein binding"/>
    <property type="evidence" value="ECO:0007669"/>
    <property type="project" value="UniProtKB-ARBA"/>
</dbReference>
<feature type="DNA-binding region" description="OmpR/PhoB-type" evidence="9">
    <location>
        <begin position="126"/>
        <end position="225"/>
    </location>
</feature>
<keyword evidence="13" id="KW-1185">Reference proteome</keyword>
<evidence type="ECO:0000256" key="6">
    <source>
        <dbReference type="ARBA" id="ARBA00023125"/>
    </source>
</evidence>
<dbReference type="InterPro" id="IPR036388">
    <property type="entry name" value="WH-like_DNA-bd_sf"/>
</dbReference>
<evidence type="ECO:0000313" key="12">
    <source>
        <dbReference type="EMBL" id="WDE05103.1"/>
    </source>
</evidence>
<keyword evidence="3 8" id="KW-0597">Phosphoprotein</keyword>
<feature type="domain" description="OmpR/PhoB-type" evidence="11">
    <location>
        <begin position="126"/>
        <end position="225"/>
    </location>
</feature>
<dbReference type="KEGG" id="tvd:SG34_028035"/>
<evidence type="ECO:0000256" key="9">
    <source>
        <dbReference type="PROSITE-ProRule" id="PRU01091"/>
    </source>
</evidence>
<dbReference type="Gene3D" id="1.10.10.10">
    <property type="entry name" value="Winged helix-like DNA-binding domain superfamily/Winged helix DNA-binding domain"/>
    <property type="match status" value="1"/>
</dbReference>
<dbReference type="EMBL" id="CP059733">
    <property type="protein sequence ID" value="WDE05103.1"/>
    <property type="molecule type" value="Genomic_DNA"/>
</dbReference>
<reference evidence="12 13" key="2">
    <citation type="journal article" date="2022" name="Mar. Drugs">
        <title>Bioassay-Guided Fractionation Leads to the Detection of Cholic Acid Generated by the Rare Thalassomonas sp.</title>
        <authorList>
            <person name="Pheiffer F."/>
            <person name="Schneider Y.K."/>
            <person name="Hansen E.H."/>
            <person name="Andersen J.H."/>
            <person name="Isaksson J."/>
            <person name="Busche T."/>
            <person name="R C."/>
            <person name="Kalinowski J."/>
            <person name="Zyl L.V."/>
            <person name="Trindade M."/>
        </authorList>
    </citation>
    <scope>NUCLEOTIDE SEQUENCE [LARGE SCALE GENOMIC DNA]</scope>
    <source>
        <strain evidence="12 13">XOM25</strain>
    </source>
</reference>
<evidence type="ECO:0000259" key="10">
    <source>
        <dbReference type="PROSITE" id="PS50110"/>
    </source>
</evidence>
<organism evidence="12 13">
    <name type="scientific">Thalassomonas viridans</name>
    <dbReference type="NCBI Taxonomy" id="137584"/>
    <lineage>
        <taxon>Bacteria</taxon>
        <taxon>Pseudomonadati</taxon>
        <taxon>Pseudomonadota</taxon>
        <taxon>Gammaproteobacteria</taxon>
        <taxon>Alteromonadales</taxon>
        <taxon>Colwelliaceae</taxon>
        <taxon>Thalassomonas</taxon>
    </lineage>
</organism>
<feature type="modified residue" description="4-aspartylphosphate" evidence="8">
    <location>
        <position position="54"/>
    </location>
</feature>
<dbReference type="FunFam" id="3.40.50.2300:FF:000021">
    <property type="entry name" value="Two-component system response regulator KdpE"/>
    <property type="match status" value="1"/>
</dbReference>
<comment type="subcellular location">
    <subcellularLocation>
        <location evidence="1">Cytoplasm</location>
    </subcellularLocation>
</comment>
<keyword evidence="5" id="KW-0805">Transcription regulation</keyword>
<evidence type="ECO:0000256" key="4">
    <source>
        <dbReference type="ARBA" id="ARBA00023012"/>
    </source>
</evidence>
<dbReference type="SMART" id="SM00862">
    <property type="entry name" value="Trans_reg_C"/>
    <property type="match status" value="1"/>
</dbReference>
<evidence type="ECO:0000256" key="5">
    <source>
        <dbReference type="ARBA" id="ARBA00023015"/>
    </source>
</evidence>
<dbReference type="GO" id="GO:0032993">
    <property type="term" value="C:protein-DNA complex"/>
    <property type="evidence" value="ECO:0007669"/>
    <property type="project" value="TreeGrafter"/>
</dbReference>
<dbReference type="GO" id="GO:0000156">
    <property type="term" value="F:phosphorelay response regulator activity"/>
    <property type="evidence" value="ECO:0007669"/>
    <property type="project" value="TreeGrafter"/>
</dbReference>
<dbReference type="Proteomes" id="UP000032352">
    <property type="component" value="Chromosome"/>
</dbReference>
<dbReference type="CDD" id="cd00383">
    <property type="entry name" value="trans_reg_C"/>
    <property type="match status" value="1"/>
</dbReference>
<dbReference type="RefSeq" id="WP_044838820.1">
    <property type="nucleotide sequence ID" value="NZ_CP059733.1"/>
</dbReference>
<dbReference type="GO" id="GO:0000987">
    <property type="term" value="F:cis-regulatory region sequence-specific DNA binding"/>
    <property type="evidence" value="ECO:0007669"/>
    <property type="project" value="UniProtKB-ARBA"/>
</dbReference>
<dbReference type="GO" id="GO:0045893">
    <property type="term" value="P:positive regulation of DNA-templated transcription"/>
    <property type="evidence" value="ECO:0007669"/>
    <property type="project" value="UniProtKB-ARBA"/>
</dbReference>
<gene>
    <name evidence="12" type="primary">creB</name>
    <name evidence="12" type="ORF">SG34_028035</name>
</gene>
<reference evidence="12 13" key="1">
    <citation type="journal article" date="2015" name="Genome Announc.">
        <title>Draft Genome Sequences of Marine Isolates of Thalassomonas viridans and Thalassomonas actiniarum.</title>
        <authorList>
            <person name="Olonade I."/>
            <person name="van Zyl L.J."/>
            <person name="Trindade M."/>
        </authorList>
    </citation>
    <scope>NUCLEOTIDE SEQUENCE [LARGE SCALE GENOMIC DNA]</scope>
    <source>
        <strain evidence="12 13">XOM25</strain>
    </source>
</reference>
<accession>A0AAE9Z200</accession>
<dbReference type="Pfam" id="PF00486">
    <property type="entry name" value="Trans_reg_C"/>
    <property type="match status" value="1"/>
</dbReference>
<dbReference type="NCBIfam" id="NF008296">
    <property type="entry name" value="PRK11083.1"/>
    <property type="match status" value="1"/>
</dbReference>
<dbReference type="AlphaFoldDB" id="A0AAE9Z200"/>
<evidence type="ECO:0000256" key="1">
    <source>
        <dbReference type="ARBA" id="ARBA00004496"/>
    </source>
</evidence>
<dbReference type="InterPro" id="IPR001867">
    <property type="entry name" value="OmpR/PhoB-type_DNA-bd"/>
</dbReference>
<keyword evidence="4" id="KW-0902">Two-component regulatory system</keyword>
<evidence type="ECO:0000256" key="7">
    <source>
        <dbReference type="ARBA" id="ARBA00023163"/>
    </source>
</evidence>
<dbReference type="PROSITE" id="PS51755">
    <property type="entry name" value="OMPR_PHOB"/>
    <property type="match status" value="1"/>
</dbReference>
<dbReference type="InterPro" id="IPR039420">
    <property type="entry name" value="WalR-like"/>
</dbReference>
<protein>
    <submittedName>
        <fullName evidence="12">Two-component system response regulator CreB</fullName>
    </submittedName>
</protein>
<evidence type="ECO:0000256" key="8">
    <source>
        <dbReference type="PROSITE-ProRule" id="PRU00169"/>
    </source>
</evidence>
<keyword evidence="7" id="KW-0804">Transcription</keyword>
<dbReference type="Gene3D" id="6.10.250.690">
    <property type="match status" value="1"/>
</dbReference>
<dbReference type="SUPFAM" id="SSF52172">
    <property type="entry name" value="CheY-like"/>
    <property type="match status" value="1"/>
</dbReference>
<evidence type="ECO:0000313" key="13">
    <source>
        <dbReference type="Proteomes" id="UP000032352"/>
    </source>
</evidence>
<dbReference type="Gene3D" id="3.40.50.2300">
    <property type="match status" value="1"/>
</dbReference>
<feature type="domain" description="Response regulatory" evidence="10">
    <location>
        <begin position="5"/>
        <end position="118"/>
    </location>
</feature>
<dbReference type="GO" id="GO:0005829">
    <property type="term" value="C:cytosol"/>
    <property type="evidence" value="ECO:0007669"/>
    <property type="project" value="TreeGrafter"/>
</dbReference>
<dbReference type="Pfam" id="PF00072">
    <property type="entry name" value="Response_reg"/>
    <property type="match status" value="1"/>
</dbReference>
<keyword evidence="6 9" id="KW-0238">DNA-binding</keyword>
<dbReference type="SMART" id="SM00448">
    <property type="entry name" value="REC"/>
    <property type="match status" value="1"/>
</dbReference>
<name>A0AAE9Z200_9GAMM</name>
<dbReference type="InterPro" id="IPR011006">
    <property type="entry name" value="CheY-like_superfamily"/>
</dbReference>